<sequence>MSAQSFKDFEEVKHPVHEELAGYEGAKLGMWLFLATELLLFGVLFAGFGLFHAKFPNEFKLAHMSLDRIMGSINTVILILSSLTVALAIDSIQRGRKKLSMWMLATTIILASGFLIVKYFEYSGKFAHGIFPGNVAQIVLDHATHAYGPIPAQWEGQPIDKNGINLFFSFYFIMTGVHGLHVIIGMSVLTWVLIKMKNGEFSHWYYTPVENGGLYWHLVDLIWIYLFPLFYLIQ</sequence>
<keyword evidence="3 6" id="KW-0812">Transmembrane</keyword>
<feature type="domain" description="Heme-copper oxidase subunit III family profile" evidence="8">
    <location>
        <begin position="1"/>
        <end position="234"/>
    </location>
</feature>
<feature type="transmembrane region" description="Helical" evidence="7">
    <location>
        <begin position="28"/>
        <end position="51"/>
    </location>
</feature>
<dbReference type="CDD" id="cd02862">
    <property type="entry name" value="NorE_like"/>
    <property type="match status" value="1"/>
</dbReference>
<evidence type="ECO:0000256" key="2">
    <source>
        <dbReference type="ARBA" id="ARBA00010581"/>
    </source>
</evidence>
<comment type="caution">
    <text evidence="9">The sequence shown here is derived from an EMBL/GenBank/DDBJ whole genome shotgun (WGS) entry which is preliminary data.</text>
</comment>
<keyword evidence="5 7" id="KW-0472">Membrane</keyword>
<dbReference type="GO" id="GO:0019646">
    <property type="term" value="P:aerobic electron transport chain"/>
    <property type="evidence" value="ECO:0007669"/>
    <property type="project" value="InterPro"/>
</dbReference>
<evidence type="ECO:0000256" key="4">
    <source>
        <dbReference type="ARBA" id="ARBA00022989"/>
    </source>
</evidence>
<name>A0A833H0X4_9LEPT</name>
<feature type="transmembrane region" description="Helical" evidence="7">
    <location>
        <begin position="214"/>
        <end position="233"/>
    </location>
</feature>
<evidence type="ECO:0000256" key="1">
    <source>
        <dbReference type="ARBA" id="ARBA00004141"/>
    </source>
</evidence>
<accession>A0A833H0X4</accession>
<dbReference type="GO" id="GO:0004129">
    <property type="term" value="F:cytochrome-c oxidase activity"/>
    <property type="evidence" value="ECO:0007669"/>
    <property type="project" value="InterPro"/>
</dbReference>
<evidence type="ECO:0000256" key="5">
    <source>
        <dbReference type="ARBA" id="ARBA00023136"/>
    </source>
</evidence>
<evidence type="ECO:0000313" key="9">
    <source>
        <dbReference type="EMBL" id="KAB2931201.1"/>
    </source>
</evidence>
<comment type="subcellular location">
    <subcellularLocation>
        <location evidence="6">Cell membrane</location>
        <topology evidence="6">Multi-pass membrane protein</topology>
    </subcellularLocation>
    <subcellularLocation>
        <location evidence="1">Membrane</location>
        <topology evidence="1">Multi-pass membrane protein</topology>
    </subcellularLocation>
</comment>
<dbReference type="InterPro" id="IPR000298">
    <property type="entry name" value="Cyt_c_oxidase-like_su3"/>
</dbReference>
<feature type="transmembrane region" description="Helical" evidence="7">
    <location>
        <begin position="71"/>
        <end position="89"/>
    </location>
</feature>
<dbReference type="InterPro" id="IPR035973">
    <property type="entry name" value="Cyt_c_oxidase_su3-like_sf"/>
</dbReference>
<evidence type="ECO:0000256" key="7">
    <source>
        <dbReference type="SAM" id="Phobius"/>
    </source>
</evidence>
<evidence type="ECO:0000256" key="6">
    <source>
        <dbReference type="RuleBase" id="RU003376"/>
    </source>
</evidence>
<proteinExistence type="inferred from homology"/>
<dbReference type="PROSITE" id="PS50253">
    <property type="entry name" value="COX3"/>
    <property type="match status" value="1"/>
</dbReference>
<feature type="transmembrane region" description="Helical" evidence="7">
    <location>
        <begin position="170"/>
        <end position="194"/>
    </location>
</feature>
<dbReference type="AlphaFoldDB" id="A0A833H0X4"/>
<dbReference type="Gene3D" id="1.20.120.80">
    <property type="entry name" value="Cytochrome c oxidase, subunit III, four-helix bundle"/>
    <property type="match status" value="1"/>
</dbReference>
<dbReference type="PANTHER" id="PTHR11403:SF6">
    <property type="entry name" value="NITRIC OXIDE REDUCTASE SUBUNIT E"/>
    <property type="match status" value="1"/>
</dbReference>
<evidence type="ECO:0000259" key="8">
    <source>
        <dbReference type="PROSITE" id="PS50253"/>
    </source>
</evidence>
<dbReference type="InterPro" id="IPR013833">
    <property type="entry name" value="Cyt_c_oxidase_su3_a-hlx"/>
</dbReference>
<feature type="transmembrane region" description="Helical" evidence="7">
    <location>
        <begin position="101"/>
        <end position="120"/>
    </location>
</feature>
<comment type="similarity">
    <text evidence="2 6">Belongs to the cytochrome c oxidase subunit 3 family.</text>
</comment>
<protein>
    <submittedName>
        <fullName evidence="9">Cytochrome c oxidase subunit 3 family protein</fullName>
    </submittedName>
</protein>
<dbReference type="InterPro" id="IPR024791">
    <property type="entry name" value="Cyt_c/ubiquinol_Oxase_su3"/>
</dbReference>
<keyword evidence="4 7" id="KW-1133">Transmembrane helix</keyword>
<evidence type="ECO:0000313" key="10">
    <source>
        <dbReference type="Proteomes" id="UP000460298"/>
    </source>
</evidence>
<dbReference type="EMBL" id="WBUI01000015">
    <property type="protein sequence ID" value="KAB2931201.1"/>
    <property type="molecule type" value="Genomic_DNA"/>
</dbReference>
<reference evidence="9 10" key="1">
    <citation type="submission" date="2019-10" db="EMBL/GenBank/DDBJ databases">
        <title>Extracellular Electron Transfer in a Candidatus Methanoperedens spp. Enrichment Culture.</title>
        <authorList>
            <person name="Berger S."/>
            <person name="Rangel Shaw D."/>
            <person name="Berben T."/>
            <person name="In 'T Zandt M."/>
            <person name="Frank J."/>
            <person name="Reimann J."/>
            <person name="Jetten M.S.M."/>
            <person name="Welte C.U."/>
        </authorList>
    </citation>
    <scope>NUCLEOTIDE SEQUENCE [LARGE SCALE GENOMIC DNA]</scope>
    <source>
        <strain evidence="9">SB12</strain>
    </source>
</reference>
<dbReference type="GO" id="GO:0005886">
    <property type="term" value="C:plasma membrane"/>
    <property type="evidence" value="ECO:0007669"/>
    <property type="project" value="UniProtKB-SubCell"/>
</dbReference>
<evidence type="ECO:0000256" key="3">
    <source>
        <dbReference type="ARBA" id="ARBA00022692"/>
    </source>
</evidence>
<gene>
    <name evidence="9" type="ORF">F9K24_14720</name>
</gene>
<dbReference type="Proteomes" id="UP000460298">
    <property type="component" value="Unassembled WGS sequence"/>
</dbReference>
<organism evidence="9 10">
    <name type="scientific">Leptonema illini</name>
    <dbReference type="NCBI Taxonomy" id="183"/>
    <lineage>
        <taxon>Bacteria</taxon>
        <taxon>Pseudomonadati</taxon>
        <taxon>Spirochaetota</taxon>
        <taxon>Spirochaetia</taxon>
        <taxon>Leptospirales</taxon>
        <taxon>Leptospiraceae</taxon>
        <taxon>Leptonema</taxon>
    </lineage>
</organism>
<dbReference type="PANTHER" id="PTHR11403">
    <property type="entry name" value="CYTOCHROME C OXIDASE SUBUNIT III"/>
    <property type="match status" value="1"/>
</dbReference>
<dbReference type="Pfam" id="PF00510">
    <property type="entry name" value="COX3"/>
    <property type="match status" value="2"/>
</dbReference>
<dbReference type="SUPFAM" id="SSF81452">
    <property type="entry name" value="Cytochrome c oxidase subunit III-like"/>
    <property type="match status" value="1"/>
</dbReference>